<organism evidence="7 8">
    <name type="scientific">Micromonospora mirobrigensis</name>
    <dbReference type="NCBI Taxonomy" id="262898"/>
    <lineage>
        <taxon>Bacteria</taxon>
        <taxon>Bacillati</taxon>
        <taxon>Actinomycetota</taxon>
        <taxon>Actinomycetes</taxon>
        <taxon>Micromonosporales</taxon>
        <taxon>Micromonosporaceae</taxon>
        <taxon>Micromonospora</taxon>
    </lineage>
</organism>
<feature type="region of interest" description="Disordered" evidence="6">
    <location>
        <begin position="198"/>
        <end position="221"/>
    </location>
</feature>
<evidence type="ECO:0000256" key="2">
    <source>
        <dbReference type="ARBA" id="ARBA00022741"/>
    </source>
</evidence>
<feature type="binding site" evidence="4">
    <location>
        <begin position="15"/>
        <end position="19"/>
    </location>
    <ligand>
        <name>ATP</name>
        <dbReference type="ChEBI" id="CHEBI:30616"/>
    </ligand>
</feature>
<evidence type="ECO:0000256" key="6">
    <source>
        <dbReference type="SAM" id="MobiDB-lite"/>
    </source>
</evidence>
<evidence type="ECO:0000313" key="8">
    <source>
        <dbReference type="Proteomes" id="UP000199504"/>
    </source>
</evidence>
<dbReference type="SUPFAM" id="SSF100950">
    <property type="entry name" value="NagB/RpiA/CoA transferase-like"/>
    <property type="match status" value="1"/>
</dbReference>
<dbReference type="GO" id="GO:0046872">
    <property type="term" value="F:metal ion binding"/>
    <property type="evidence" value="ECO:0007669"/>
    <property type="project" value="UniProtKB-KW"/>
</dbReference>
<name>A0A1C4UXJ4_9ACTN</name>
<protein>
    <recommendedName>
        <fullName evidence="5">5-formyltetrahydrofolate cyclo-ligase</fullName>
        <ecNumber evidence="5">6.3.3.2</ecNumber>
    </recommendedName>
</protein>
<keyword evidence="8" id="KW-1185">Reference proteome</keyword>
<evidence type="ECO:0000256" key="5">
    <source>
        <dbReference type="RuleBase" id="RU361279"/>
    </source>
</evidence>
<dbReference type="GO" id="GO:0035999">
    <property type="term" value="P:tetrahydrofolate interconversion"/>
    <property type="evidence" value="ECO:0007669"/>
    <property type="project" value="TreeGrafter"/>
</dbReference>
<accession>A0A1C4UXJ4</accession>
<dbReference type="GO" id="GO:0009396">
    <property type="term" value="P:folic acid-containing compound biosynthetic process"/>
    <property type="evidence" value="ECO:0007669"/>
    <property type="project" value="TreeGrafter"/>
</dbReference>
<sequence length="221" mass="22665">MPEFSDGAEPTHEAKRRARVELLARRRHLTPADRSVAAGRVQAELADLVRRLRPARIAAYVPVGAEPGGPDLPAALLAALPPGGELLLPVLRDDLDLDWARCTDPGSLVAAGRGLREPAGPRLGTGAVATAALVVVPALAVDGRGVRLGRGGGSYDRALARVPAATLTVALLHDGELLDGVPGEPHDRPVRAVVTPSGGLRTLGAAPGVDPGTSAGRTRVP</sequence>
<feature type="binding site" evidence="4">
    <location>
        <position position="61"/>
    </location>
    <ligand>
        <name>substrate</name>
    </ligand>
</feature>
<dbReference type="InterPro" id="IPR037171">
    <property type="entry name" value="NagB/RpiA_transferase-like"/>
</dbReference>
<dbReference type="Pfam" id="PF01812">
    <property type="entry name" value="5-FTHF_cyc-lig"/>
    <property type="match status" value="1"/>
</dbReference>
<dbReference type="RefSeq" id="WP_091602558.1">
    <property type="nucleotide sequence ID" value="NZ_FMCX01000001.1"/>
</dbReference>
<keyword evidence="2 4" id="KW-0547">Nucleotide-binding</keyword>
<dbReference type="Proteomes" id="UP000199504">
    <property type="component" value="Unassembled WGS sequence"/>
</dbReference>
<keyword evidence="5" id="KW-0479">Metal-binding</keyword>
<dbReference type="Gene3D" id="3.40.50.10420">
    <property type="entry name" value="NagB/RpiA/CoA transferase-like"/>
    <property type="match status" value="1"/>
</dbReference>
<dbReference type="InterPro" id="IPR002698">
    <property type="entry name" value="FTHF_cligase"/>
</dbReference>
<proteinExistence type="inferred from homology"/>
<dbReference type="AlphaFoldDB" id="A0A1C4UXJ4"/>
<dbReference type="OrthoDB" id="3242798at2"/>
<evidence type="ECO:0000256" key="1">
    <source>
        <dbReference type="ARBA" id="ARBA00010638"/>
    </source>
</evidence>
<dbReference type="InterPro" id="IPR024185">
    <property type="entry name" value="FTHF_cligase-like_sf"/>
</dbReference>
<feature type="binding site" evidence="4">
    <location>
        <begin position="147"/>
        <end position="155"/>
    </location>
    <ligand>
        <name>ATP</name>
        <dbReference type="ChEBI" id="CHEBI:30616"/>
    </ligand>
</feature>
<feature type="binding site" evidence="4">
    <location>
        <position position="66"/>
    </location>
    <ligand>
        <name>substrate</name>
    </ligand>
</feature>
<keyword evidence="3 4" id="KW-0067">ATP-binding</keyword>
<dbReference type="PANTHER" id="PTHR23407">
    <property type="entry name" value="ATPASE INHIBITOR/5-FORMYLTETRAHYDROFOLATE CYCLO-LIGASE"/>
    <property type="match status" value="1"/>
</dbReference>
<dbReference type="EC" id="6.3.3.2" evidence="5"/>
<evidence type="ECO:0000313" key="7">
    <source>
        <dbReference type="EMBL" id="SCE76428.1"/>
    </source>
</evidence>
<dbReference type="GO" id="GO:0030272">
    <property type="term" value="F:5-formyltetrahydrofolate cyclo-ligase activity"/>
    <property type="evidence" value="ECO:0007669"/>
    <property type="project" value="UniProtKB-EC"/>
</dbReference>
<keyword evidence="7" id="KW-0436">Ligase</keyword>
<comment type="similarity">
    <text evidence="1 5">Belongs to the 5-formyltetrahydrofolate cyclo-ligase family.</text>
</comment>
<dbReference type="PANTHER" id="PTHR23407:SF1">
    <property type="entry name" value="5-FORMYLTETRAHYDROFOLATE CYCLO-LIGASE"/>
    <property type="match status" value="1"/>
</dbReference>
<dbReference type="PIRSF" id="PIRSF006806">
    <property type="entry name" value="FTHF_cligase"/>
    <property type="match status" value="1"/>
</dbReference>
<dbReference type="EMBL" id="FMCX01000001">
    <property type="protein sequence ID" value="SCE76428.1"/>
    <property type="molecule type" value="Genomic_DNA"/>
</dbReference>
<dbReference type="STRING" id="262898.GA0070564_101793"/>
<comment type="cofactor">
    <cofactor evidence="5">
        <name>Mg(2+)</name>
        <dbReference type="ChEBI" id="CHEBI:18420"/>
    </cofactor>
</comment>
<keyword evidence="5" id="KW-0460">Magnesium</keyword>
<dbReference type="GO" id="GO:0005524">
    <property type="term" value="F:ATP binding"/>
    <property type="evidence" value="ECO:0007669"/>
    <property type="project" value="UniProtKB-KW"/>
</dbReference>
<comment type="catalytic activity">
    <reaction evidence="5">
        <text>(6S)-5-formyl-5,6,7,8-tetrahydrofolate + ATP = (6R)-5,10-methenyltetrahydrofolate + ADP + phosphate</text>
        <dbReference type="Rhea" id="RHEA:10488"/>
        <dbReference type="ChEBI" id="CHEBI:30616"/>
        <dbReference type="ChEBI" id="CHEBI:43474"/>
        <dbReference type="ChEBI" id="CHEBI:57455"/>
        <dbReference type="ChEBI" id="CHEBI:57457"/>
        <dbReference type="ChEBI" id="CHEBI:456216"/>
        <dbReference type="EC" id="6.3.3.2"/>
    </reaction>
</comment>
<gene>
    <name evidence="7" type="ORF">GA0070564_101793</name>
</gene>
<dbReference type="NCBIfam" id="TIGR02727">
    <property type="entry name" value="MTHFS_bact"/>
    <property type="match status" value="1"/>
</dbReference>
<reference evidence="8" key="1">
    <citation type="submission" date="2016-06" db="EMBL/GenBank/DDBJ databases">
        <authorList>
            <person name="Varghese N."/>
            <person name="Submissions Spin"/>
        </authorList>
    </citation>
    <scope>NUCLEOTIDE SEQUENCE [LARGE SCALE GENOMIC DNA]</scope>
    <source>
        <strain evidence="8">DSM 44830</strain>
    </source>
</reference>
<evidence type="ECO:0000256" key="4">
    <source>
        <dbReference type="PIRSR" id="PIRSR006806-1"/>
    </source>
</evidence>
<evidence type="ECO:0000256" key="3">
    <source>
        <dbReference type="ARBA" id="ARBA00022840"/>
    </source>
</evidence>